<protein>
    <submittedName>
        <fullName evidence="3">Type II and III secretion system protein family protein</fullName>
    </submittedName>
</protein>
<dbReference type="EMBL" id="CP040098">
    <property type="protein sequence ID" value="QCQ22964.1"/>
    <property type="molecule type" value="Genomic_DNA"/>
</dbReference>
<evidence type="ECO:0000259" key="2">
    <source>
        <dbReference type="PROSITE" id="PS50914"/>
    </source>
</evidence>
<evidence type="ECO:0000256" key="1">
    <source>
        <dbReference type="RuleBase" id="RU004003"/>
    </source>
</evidence>
<dbReference type="InterPro" id="IPR004846">
    <property type="entry name" value="T2SS/T3SS_dom"/>
</dbReference>
<accession>A0A4P8L526</accession>
<dbReference type="PROSITE" id="PS50914">
    <property type="entry name" value="BON"/>
    <property type="match status" value="1"/>
</dbReference>
<dbReference type="InterPro" id="IPR050810">
    <property type="entry name" value="Bact_Secretion_Sys_Channel"/>
</dbReference>
<gene>
    <name evidence="3" type="ORF">FDQ92_12775</name>
</gene>
<proteinExistence type="inferred from homology"/>
<dbReference type="GO" id="GO:0009306">
    <property type="term" value="P:protein secretion"/>
    <property type="evidence" value="ECO:0007669"/>
    <property type="project" value="InterPro"/>
</dbReference>
<keyword evidence="4" id="KW-1185">Reference proteome</keyword>
<dbReference type="InterPro" id="IPR032789">
    <property type="entry name" value="T2SS-T3SS_pil_N"/>
</dbReference>
<dbReference type="AlphaFoldDB" id="A0A4P8L526"/>
<reference evidence="3 4" key="1">
    <citation type="submission" date="2019-05" db="EMBL/GenBank/DDBJ databases">
        <title>The Complete Genome Sequence of the n-alkane-degrading Desulfoglaeba alkanexedens ALDC reveals multiple alkylsuccinate synthase gene clusters.</title>
        <authorList>
            <person name="Callaghan A.V."/>
            <person name="Davidova I.A."/>
            <person name="Duncan K.E."/>
            <person name="Morris B."/>
            <person name="McInerney M.J."/>
        </authorList>
    </citation>
    <scope>NUCLEOTIDE SEQUENCE [LARGE SCALE GENOMIC DNA]</scope>
    <source>
        <strain evidence="3 4">ALDC</strain>
    </source>
</reference>
<dbReference type="Pfam" id="PF13629">
    <property type="entry name" value="T2SS-T3SS_pil_N"/>
    <property type="match status" value="1"/>
</dbReference>
<dbReference type="GO" id="GO:0015627">
    <property type="term" value="C:type II protein secretion system complex"/>
    <property type="evidence" value="ECO:0007669"/>
    <property type="project" value="TreeGrafter"/>
</dbReference>
<dbReference type="PANTHER" id="PTHR30332:SF17">
    <property type="entry name" value="TYPE IV PILIATION SYSTEM PROTEIN DR_0774-RELATED"/>
    <property type="match status" value="1"/>
</dbReference>
<organism evidence="3 4">
    <name type="scientific">Desulfoglaeba alkanexedens ALDC</name>
    <dbReference type="NCBI Taxonomy" id="980445"/>
    <lineage>
        <taxon>Bacteria</taxon>
        <taxon>Pseudomonadati</taxon>
        <taxon>Thermodesulfobacteriota</taxon>
        <taxon>Syntrophobacteria</taxon>
        <taxon>Syntrophobacterales</taxon>
        <taxon>Syntrophobacteraceae</taxon>
        <taxon>Desulfoglaeba</taxon>
    </lineage>
</organism>
<dbReference type="Proteomes" id="UP000298602">
    <property type="component" value="Chromosome"/>
</dbReference>
<dbReference type="KEGG" id="dax:FDQ92_12775"/>
<comment type="similarity">
    <text evidence="1">Belongs to the bacterial secretin family.</text>
</comment>
<sequence>MVMLKLFFRLIPAVLVLGLITCLQETWAQEPLILGKEAFRGDLPLRLRLGVGESLMVKSPEIKVKDISLTEPKTADVVVVTPFKINIAGRAPGMTQVVLRGVNSTDCAVFDLEVFASLSSLKEELHELLPGEHIKVQAVNDSIFLSGEVSSAANMSVAVSVAEQFVPNKEKLVNLLEVGGVQQVMLEVRVAEMSRALGRRLGINFGYQRGNDFALTTLGSLSGINESTIPVTGLFDMQISERINALFRFGHHSATWTGLIDLLKEHELIKILAEPTLIATSGQEASFLAGGEIPIPSPEEYGDVDIEYKPYGVGLSFTPIVLSSERIGLKVAPEVSEPDYTQLVYYAGYAMPAFTTRRTSTSIELGDGQSFAIAGLLKNTTRQMVSKYPLLGDIPVLGALFRSSEFQKNETELVIIVTPHLVKPLDMARQSLPSDYYVEPDDFEFYLFGAMEGKERPGISPKAEGMEGEFGYIAPLGLSND</sequence>
<dbReference type="PANTHER" id="PTHR30332">
    <property type="entry name" value="PROBABLE GENERAL SECRETION PATHWAY PROTEIN D"/>
    <property type="match status" value="1"/>
</dbReference>
<evidence type="ECO:0000313" key="4">
    <source>
        <dbReference type="Proteomes" id="UP000298602"/>
    </source>
</evidence>
<dbReference type="InterPro" id="IPR007055">
    <property type="entry name" value="BON_dom"/>
</dbReference>
<feature type="domain" description="BON" evidence="2">
    <location>
        <begin position="110"/>
        <end position="180"/>
    </location>
</feature>
<dbReference type="Pfam" id="PF04972">
    <property type="entry name" value="BON"/>
    <property type="match status" value="1"/>
</dbReference>
<name>A0A4P8L526_9BACT</name>
<evidence type="ECO:0000313" key="3">
    <source>
        <dbReference type="EMBL" id="QCQ22964.1"/>
    </source>
</evidence>
<dbReference type="PRINTS" id="PR00811">
    <property type="entry name" value="BCTERIALGSPD"/>
</dbReference>
<dbReference type="Pfam" id="PF00263">
    <property type="entry name" value="Secretin"/>
    <property type="match status" value="1"/>
</dbReference>
<dbReference type="InterPro" id="IPR001775">
    <property type="entry name" value="GspD/PilQ"/>
</dbReference>
<reference evidence="3 4" key="2">
    <citation type="submission" date="2019-05" db="EMBL/GenBank/DDBJ databases">
        <authorList>
            <person name="Suflita J.M."/>
            <person name="Marks C.R."/>
        </authorList>
    </citation>
    <scope>NUCLEOTIDE SEQUENCE [LARGE SCALE GENOMIC DNA]</scope>
    <source>
        <strain evidence="3 4">ALDC</strain>
    </source>
</reference>
<dbReference type="OrthoDB" id="9775455at2"/>